<feature type="compositionally biased region" description="Basic and acidic residues" evidence="4">
    <location>
        <begin position="118"/>
        <end position="143"/>
    </location>
</feature>
<keyword evidence="7" id="KW-1185">Reference proteome</keyword>
<feature type="site" description="Interaction with DNA" evidence="3">
    <location>
        <position position="547"/>
    </location>
</feature>
<feature type="region of interest" description="Disordered" evidence="4">
    <location>
        <begin position="41"/>
        <end position="180"/>
    </location>
</feature>
<dbReference type="InterPro" id="IPR001736">
    <property type="entry name" value="PLipase_D/transphosphatidylase"/>
</dbReference>
<protein>
    <recommendedName>
        <fullName evidence="5">PLD phosphodiesterase domain-containing protein</fullName>
    </recommendedName>
</protein>
<dbReference type="GO" id="GO:0005634">
    <property type="term" value="C:nucleus"/>
    <property type="evidence" value="ECO:0007669"/>
    <property type="project" value="InterPro"/>
</dbReference>
<feature type="domain" description="PLD phosphodiesterase" evidence="5">
    <location>
        <begin position="517"/>
        <end position="550"/>
    </location>
</feature>
<feature type="active site" description="Proton donor/acceptor" evidence="1">
    <location>
        <position position="522"/>
    </location>
</feature>
<feature type="compositionally biased region" description="Low complexity" evidence="4">
    <location>
        <begin position="83"/>
        <end position="114"/>
    </location>
</feature>
<dbReference type="InterPro" id="IPR010347">
    <property type="entry name" value="Tdp1"/>
</dbReference>
<dbReference type="PROSITE" id="PS50035">
    <property type="entry name" value="PLD"/>
    <property type="match status" value="1"/>
</dbReference>
<evidence type="ECO:0000256" key="2">
    <source>
        <dbReference type="PIRSR" id="PIRSR610347-2"/>
    </source>
</evidence>
<sequence>MASIPDRAVDLNGGDDEDEALRIAIALSLGQDASQALALEEESGRQNPIDLTLEDDDATASGTSDDATKSGTDSDDERDHSSHSSAARPSTKSLTTSTKPPSSIVNPSSASSLSIAGLDRKQMEAERLARVQKRKAAELEKSPRSVSSRPSQRTKSESASLPERRIKGVDEISGAGFSSSSTRAEIPYPHGVVKKTWAYGQPRRGDDIKIEEVFQKDKLQLAVLSSFQWDEEWLLSKIDISRTKMILIAFANNEAQKAEMRSNVPADRIRICFPPMQAMGYMHSKLQLLKYDDYMRIVVPTGNLMSYDWGETGTMENMVFIIDLAKFQTAEQRDAQQLTAFGEDLLYFLRAQGLDGKLVDSLRNYDFSQTARYGFVHTIAGSHVEDHAWRRTGYCGLGRAVSALGMASQDHIEFDYVCSSIGAVNTSFLAALYYACQGDSGLKEYSSRTASGRSKGLEQAATTTLREHARVYFPSLDTIVESKGGKPGAGTICFQRKWWQAASFPHWVLRDCRSTRKGLVMHTKAIFVRRSENFQNGFVYLGSANLSESAWGRLVKDRKTSNPKITCRNWECGVLIRIDAASPGQGNAQRPKSDWKIFETNVPIPMVVPGLPISADAADGKAPWFSQ</sequence>
<dbReference type="AlphaFoldDB" id="A0AAV9HGK1"/>
<organism evidence="6 7">
    <name type="scientific">Cladorrhinum samala</name>
    <dbReference type="NCBI Taxonomy" id="585594"/>
    <lineage>
        <taxon>Eukaryota</taxon>
        <taxon>Fungi</taxon>
        <taxon>Dikarya</taxon>
        <taxon>Ascomycota</taxon>
        <taxon>Pezizomycotina</taxon>
        <taxon>Sordariomycetes</taxon>
        <taxon>Sordariomycetidae</taxon>
        <taxon>Sordariales</taxon>
        <taxon>Podosporaceae</taxon>
        <taxon>Cladorrhinum</taxon>
    </lineage>
</organism>
<reference evidence="6" key="1">
    <citation type="journal article" date="2023" name="Mol. Phylogenet. Evol.">
        <title>Genome-scale phylogeny and comparative genomics of the fungal order Sordariales.</title>
        <authorList>
            <person name="Hensen N."/>
            <person name="Bonometti L."/>
            <person name="Westerberg I."/>
            <person name="Brannstrom I.O."/>
            <person name="Guillou S."/>
            <person name="Cros-Aarteil S."/>
            <person name="Calhoun S."/>
            <person name="Haridas S."/>
            <person name="Kuo A."/>
            <person name="Mondo S."/>
            <person name="Pangilinan J."/>
            <person name="Riley R."/>
            <person name="LaButti K."/>
            <person name="Andreopoulos B."/>
            <person name="Lipzen A."/>
            <person name="Chen C."/>
            <person name="Yan M."/>
            <person name="Daum C."/>
            <person name="Ng V."/>
            <person name="Clum A."/>
            <person name="Steindorff A."/>
            <person name="Ohm R.A."/>
            <person name="Martin F."/>
            <person name="Silar P."/>
            <person name="Natvig D.O."/>
            <person name="Lalanne C."/>
            <person name="Gautier V."/>
            <person name="Ament-Velasquez S.L."/>
            <person name="Kruys A."/>
            <person name="Hutchinson M.I."/>
            <person name="Powell A.J."/>
            <person name="Barry K."/>
            <person name="Miller A.N."/>
            <person name="Grigoriev I.V."/>
            <person name="Debuchy R."/>
            <person name="Gladieux P."/>
            <person name="Hiltunen Thoren M."/>
            <person name="Johannesson H."/>
        </authorList>
    </citation>
    <scope>NUCLEOTIDE SEQUENCE</scope>
    <source>
        <strain evidence="6">PSN324</strain>
    </source>
</reference>
<dbReference type="Proteomes" id="UP001321749">
    <property type="component" value="Unassembled WGS sequence"/>
</dbReference>
<evidence type="ECO:0000313" key="6">
    <source>
        <dbReference type="EMBL" id="KAK4459623.1"/>
    </source>
</evidence>
<dbReference type="SUPFAM" id="SSF56024">
    <property type="entry name" value="Phospholipase D/nuclease"/>
    <property type="match status" value="2"/>
</dbReference>
<reference evidence="6" key="2">
    <citation type="submission" date="2023-06" db="EMBL/GenBank/DDBJ databases">
        <authorList>
            <consortium name="Lawrence Berkeley National Laboratory"/>
            <person name="Mondo S.J."/>
            <person name="Hensen N."/>
            <person name="Bonometti L."/>
            <person name="Westerberg I."/>
            <person name="Brannstrom I.O."/>
            <person name="Guillou S."/>
            <person name="Cros-Aarteil S."/>
            <person name="Calhoun S."/>
            <person name="Haridas S."/>
            <person name="Kuo A."/>
            <person name="Pangilinan J."/>
            <person name="Riley R."/>
            <person name="Labutti K."/>
            <person name="Andreopoulos B."/>
            <person name="Lipzen A."/>
            <person name="Chen C."/>
            <person name="Yanf M."/>
            <person name="Daum C."/>
            <person name="Ng V."/>
            <person name="Clum A."/>
            <person name="Steindorff A."/>
            <person name="Ohm R."/>
            <person name="Martin F."/>
            <person name="Silar P."/>
            <person name="Natvig D."/>
            <person name="Lalanne C."/>
            <person name="Gautier V."/>
            <person name="Ament-Velasquez S.L."/>
            <person name="Kruys A."/>
            <person name="Hutchinson M.I."/>
            <person name="Powell A.J."/>
            <person name="Barry K."/>
            <person name="Miller A.N."/>
            <person name="Grigoriev I.V."/>
            <person name="Debuchy R."/>
            <person name="Gladieux P."/>
            <person name="Thoren M.H."/>
            <person name="Johannesson H."/>
        </authorList>
    </citation>
    <scope>NUCLEOTIDE SEQUENCE</scope>
    <source>
        <strain evidence="6">PSN324</strain>
    </source>
</reference>
<dbReference type="Gene3D" id="3.30.870.10">
    <property type="entry name" value="Endonuclease Chain A"/>
    <property type="match status" value="2"/>
</dbReference>
<evidence type="ECO:0000256" key="4">
    <source>
        <dbReference type="SAM" id="MobiDB-lite"/>
    </source>
</evidence>
<accession>A0AAV9HGK1</accession>
<comment type="caution">
    <text evidence="6">The sequence shown here is derived from an EMBL/GenBank/DDBJ whole genome shotgun (WGS) entry which is preliminary data.</text>
</comment>
<evidence type="ECO:0000256" key="1">
    <source>
        <dbReference type="PIRSR" id="PIRSR610347-1"/>
    </source>
</evidence>
<feature type="active site" description="Nucleophile" evidence="1">
    <location>
        <position position="283"/>
    </location>
</feature>
<evidence type="ECO:0000259" key="5">
    <source>
        <dbReference type="PROSITE" id="PS50035"/>
    </source>
</evidence>
<dbReference type="Pfam" id="PF06087">
    <property type="entry name" value="Tyr-DNA_phospho"/>
    <property type="match status" value="1"/>
</dbReference>
<dbReference type="PANTHER" id="PTHR12415">
    <property type="entry name" value="TYROSYL-DNA PHOSPHODIESTERASE 1"/>
    <property type="match status" value="1"/>
</dbReference>
<dbReference type="GO" id="GO:0006281">
    <property type="term" value="P:DNA repair"/>
    <property type="evidence" value="ECO:0007669"/>
    <property type="project" value="InterPro"/>
</dbReference>
<feature type="binding site" evidence="2">
    <location>
        <position position="524"/>
    </location>
    <ligand>
        <name>substrate</name>
    </ligand>
</feature>
<dbReference type="GO" id="GO:0003690">
    <property type="term" value="F:double-stranded DNA binding"/>
    <property type="evidence" value="ECO:0007669"/>
    <property type="project" value="TreeGrafter"/>
</dbReference>
<name>A0AAV9HGK1_9PEZI</name>
<proteinExistence type="predicted"/>
<dbReference type="EMBL" id="MU865031">
    <property type="protein sequence ID" value="KAK4459623.1"/>
    <property type="molecule type" value="Genomic_DNA"/>
</dbReference>
<gene>
    <name evidence="6" type="ORF">QBC42DRAFT_182932</name>
</gene>
<dbReference type="PANTHER" id="PTHR12415:SF4">
    <property type="entry name" value="TYROSYL-DNA PHOSPHODIESTERASE DOMAIN-CONTAINING PROTEIN"/>
    <property type="match status" value="1"/>
</dbReference>
<dbReference type="GO" id="GO:0017005">
    <property type="term" value="F:3'-tyrosyl-DNA phosphodiesterase activity"/>
    <property type="evidence" value="ECO:0007669"/>
    <property type="project" value="TreeGrafter"/>
</dbReference>
<dbReference type="CDD" id="cd09122">
    <property type="entry name" value="PLDc_Tdp1_1"/>
    <property type="match status" value="1"/>
</dbReference>
<evidence type="ECO:0000313" key="7">
    <source>
        <dbReference type="Proteomes" id="UP001321749"/>
    </source>
</evidence>
<evidence type="ECO:0000256" key="3">
    <source>
        <dbReference type="PIRSR" id="PIRSR610347-3"/>
    </source>
</evidence>
<feature type="binding site" evidence="2">
    <location>
        <position position="285"/>
    </location>
    <ligand>
        <name>substrate</name>
    </ligand>
</feature>
<dbReference type="GO" id="GO:0003697">
    <property type="term" value="F:single-stranded DNA binding"/>
    <property type="evidence" value="ECO:0007669"/>
    <property type="project" value="TreeGrafter"/>
</dbReference>